<keyword evidence="11" id="KW-1185">Reference proteome</keyword>
<gene>
    <name evidence="10" type="ORF">HPP92_026169</name>
</gene>
<dbReference type="AlphaFoldDB" id="A0A835PE20"/>
<keyword evidence="6" id="KW-0653">Protein transport</keyword>
<comment type="subcellular location">
    <subcellularLocation>
        <location evidence="1">Membrane</location>
        <topology evidence="1">Multi-pass membrane protein</topology>
    </subcellularLocation>
</comment>
<protein>
    <recommendedName>
        <fullName evidence="12">Oligopeptide transporter 5</fullName>
    </recommendedName>
</protein>
<feature type="transmembrane region" description="Helical" evidence="9">
    <location>
        <begin position="273"/>
        <end position="296"/>
    </location>
</feature>
<evidence type="ECO:0000313" key="10">
    <source>
        <dbReference type="EMBL" id="KAG0452045.1"/>
    </source>
</evidence>
<feature type="transmembrane region" description="Helical" evidence="9">
    <location>
        <begin position="86"/>
        <end position="104"/>
    </location>
</feature>
<dbReference type="PANTHER" id="PTHR22601">
    <property type="entry name" value="ISP4 LIKE PROTEIN"/>
    <property type="match status" value="1"/>
</dbReference>
<evidence type="ECO:0000256" key="9">
    <source>
        <dbReference type="SAM" id="Phobius"/>
    </source>
</evidence>
<dbReference type="GO" id="GO:0035673">
    <property type="term" value="F:oligopeptide transmembrane transporter activity"/>
    <property type="evidence" value="ECO:0007669"/>
    <property type="project" value="InterPro"/>
</dbReference>
<proteinExistence type="inferred from homology"/>
<name>A0A835PE20_VANPL</name>
<comment type="caution">
    <text evidence="10">The sequence shown here is derived from an EMBL/GenBank/DDBJ whole genome shotgun (WGS) entry which is preliminary data.</text>
</comment>
<feature type="transmembrane region" description="Helical" evidence="9">
    <location>
        <begin position="552"/>
        <end position="575"/>
    </location>
</feature>
<evidence type="ECO:0000256" key="6">
    <source>
        <dbReference type="ARBA" id="ARBA00022927"/>
    </source>
</evidence>
<organism evidence="10 11">
    <name type="scientific">Vanilla planifolia</name>
    <name type="common">Vanilla</name>
    <dbReference type="NCBI Taxonomy" id="51239"/>
    <lineage>
        <taxon>Eukaryota</taxon>
        <taxon>Viridiplantae</taxon>
        <taxon>Streptophyta</taxon>
        <taxon>Embryophyta</taxon>
        <taxon>Tracheophyta</taxon>
        <taxon>Spermatophyta</taxon>
        <taxon>Magnoliopsida</taxon>
        <taxon>Liliopsida</taxon>
        <taxon>Asparagales</taxon>
        <taxon>Orchidaceae</taxon>
        <taxon>Vanilloideae</taxon>
        <taxon>Vanilleae</taxon>
        <taxon>Vanilla</taxon>
    </lineage>
</organism>
<dbReference type="OrthoDB" id="1111059at2759"/>
<accession>A0A835PE20</accession>
<comment type="similarity">
    <text evidence="2">Belongs to the oligopeptide OPT transporter (TC 2.A.67.1) family.</text>
</comment>
<sequence length="777" mass="86306">MEEESSTGATAQQLPSNLLKYDVDPSEGWQIEENDHPIEEVRLTVNPTDNPNLPVLTFRTWLLGVSSCVLLSFTNTFFGYRTNQLGVGSVCIQIISLPIGRFLAASLPEKNIRLPFTKWSFSLNPGPFSIKEHCLISIFAGTGAGSPLGVAILTIIHAFYHRGINLMAAFLLVQTTQLLGYGLAGIFRKYLVDSPYMWWPGNLVQVSLFKALNQKEKRKKGTLTRLQFFLTVFIASFAYYAVPGFLFPAISTISVLCLVYKKSVTMQQIGSGLHGLGIASFGLDWSTVAGFLGSPFASPASAIINTMISFFLIIYVVLPLGYWTNTYKAKHFPLISANLFDSSGQIYNTTRIINANSFTLNIHEEERYGRMNLSLSFALVYALSFASLTASFTHVALHNGKDIWKMWQNTKEYGEEKVDDVHMRLMKRNYEPVPQWWFYLLLFLVIGLSIFTCEGFNGQLQLPWWGVLFAAGIALLFTLPIGVILATTNQGNGINVITEYIVGLILPGKPLANVAFKAYGTISMGSALYLLSDLNLGHYMKIPPKAMFISQLAGTIINSSVSFAAAWLLLNSITHICDPSKLPPGSPWTCPGYDVFYNASIIWGLVGPMRMFGKLGHYSALNIFFLVGIVLPIPFWFLSKAFPRYKWLKYIHIPLLLSGGSGVPPIHAVNYTMWGAVGIFFNYYIYRRHKNWWARHTYVMSAALDAGVAFMGVLIFFALQLNKNVGINWWGGVADDYCPLASCPTAPGVMAYLCDVCSIGCWGSFHGSTHLLCITIE</sequence>
<feature type="transmembrane region" description="Helical" evidence="9">
    <location>
        <begin position="620"/>
        <end position="638"/>
    </location>
</feature>
<dbReference type="Proteomes" id="UP000636800">
    <property type="component" value="Unassembled WGS sequence"/>
</dbReference>
<reference evidence="10 11" key="1">
    <citation type="journal article" date="2020" name="Nat. Food">
        <title>A phased Vanilla planifolia genome enables genetic improvement of flavour and production.</title>
        <authorList>
            <person name="Hasing T."/>
            <person name="Tang H."/>
            <person name="Brym M."/>
            <person name="Khazi F."/>
            <person name="Huang T."/>
            <person name="Chambers A.H."/>
        </authorList>
    </citation>
    <scope>NUCLEOTIDE SEQUENCE [LARGE SCALE GENOMIC DNA]</scope>
    <source>
        <tissue evidence="10">Leaf</tissue>
    </source>
</reference>
<evidence type="ECO:0000256" key="8">
    <source>
        <dbReference type="ARBA" id="ARBA00023136"/>
    </source>
</evidence>
<dbReference type="EMBL" id="JADCNL010000030">
    <property type="protein sequence ID" value="KAG0452045.1"/>
    <property type="molecule type" value="Genomic_DNA"/>
</dbReference>
<dbReference type="GO" id="GO:0015031">
    <property type="term" value="P:protein transport"/>
    <property type="evidence" value="ECO:0007669"/>
    <property type="project" value="UniProtKB-KW"/>
</dbReference>
<evidence type="ECO:0000256" key="2">
    <source>
        <dbReference type="ARBA" id="ARBA00005484"/>
    </source>
</evidence>
<feature type="transmembrane region" description="Helical" evidence="9">
    <location>
        <begin position="61"/>
        <end position="80"/>
    </location>
</feature>
<evidence type="ECO:0008006" key="12">
    <source>
        <dbReference type="Google" id="ProtNLM"/>
    </source>
</evidence>
<keyword evidence="3" id="KW-0813">Transport</keyword>
<feature type="transmembrane region" description="Helical" evidence="9">
    <location>
        <begin position="222"/>
        <end position="239"/>
    </location>
</feature>
<keyword evidence="8 9" id="KW-0472">Membrane</keyword>
<keyword evidence="5" id="KW-0571">Peptide transport</keyword>
<feature type="transmembrane region" description="Helical" evidence="9">
    <location>
        <begin position="375"/>
        <end position="397"/>
    </location>
</feature>
<feature type="transmembrane region" description="Helical" evidence="9">
    <location>
        <begin position="465"/>
        <end position="486"/>
    </location>
</feature>
<evidence type="ECO:0000256" key="1">
    <source>
        <dbReference type="ARBA" id="ARBA00004141"/>
    </source>
</evidence>
<evidence type="ECO:0000313" key="11">
    <source>
        <dbReference type="Proteomes" id="UP000636800"/>
    </source>
</evidence>
<feature type="transmembrane region" description="Helical" evidence="9">
    <location>
        <begin position="698"/>
        <end position="719"/>
    </location>
</feature>
<feature type="transmembrane region" description="Helical" evidence="9">
    <location>
        <begin position="668"/>
        <end position="686"/>
    </location>
</feature>
<evidence type="ECO:0000256" key="4">
    <source>
        <dbReference type="ARBA" id="ARBA00022692"/>
    </source>
</evidence>
<feature type="transmembrane region" description="Helical" evidence="9">
    <location>
        <begin position="436"/>
        <end position="453"/>
    </location>
</feature>
<dbReference type="NCBIfam" id="TIGR00727">
    <property type="entry name" value="ISP4_OPT"/>
    <property type="match status" value="1"/>
</dbReference>
<dbReference type="InterPro" id="IPR004813">
    <property type="entry name" value="OPT"/>
</dbReference>
<evidence type="ECO:0000256" key="3">
    <source>
        <dbReference type="ARBA" id="ARBA00022448"/>
    </source>
</evidence>
<evidence type="ECO:0000256" key="5">
    <source>
        <dbReference type="ARBA" id="ARBA00022856"/>
    </source>
</evidence>
<dbReference type="NCBIfam" id="TIGR00728">
    <property type="entry name" value="OPT_sfam"/>
    <property type="match status" value="1"/>
</dbReference>
<dbReference type="Pfam" id="PF03169">
    <property type="entry name" value="OPT"/>
    <property type="match status" value="1"/>
</dbReference>
<dbReference type="GO" id="GO:0016020">
    <property type="term" value="C:membrane"/>
    <property type="evidence" value="ECO:0007669"/>
    <property type="project" value="UniProtKB-SubCell"/>
</dbReference>
<evidence type="ECO:0000256" key="7">
    <source>
        <dbReference type="ARBA" id="ARBA00022989"/>
    </source>
</evidence>
<feature type="transmembrane region" description="Helical" evidence="9">
    <location>
        <begin position="595"/>
        <end position="613"/>
    </location>
</feature>
<keyword evidence="7 9" id="KW-1133">Transmembrane helix</keyword>
<dbReference type="InterPro" id="IPR004648">
    <property type="entry name" value="Oligpept_transpt"/>
</dbReference>
<feature type="transmembrane region" description="Helical" evidence="9">
    <location>
        <begin position="166"/>
        <end position="187"/>
    </location>
</feature>
<feature type="transmembrane region" description="Helical" evidence="9">
    <location>
        <begin position="302"/>
        <end position="323"/>
    </location>
</feature>
<keyword evidence="4 9" id="KW-0812">Transmembrane</keyword>
<feature type="transmembrane region" description="Helical" evidence="9">
    <location>
        <begin position="134"/>
        <end position="160"/>
    </location>
</feature>